<dbReference type="Pfam" id="PF00563">
    <property type="entry name" value="EAL"/>
    <property type="match status" value="1"/>
</dbReference>
<dbReference type="PROSITE" id="PS50887">
    <property type="entry name" value="GGDEF"/>
    <property type="match status" value="1"/>
</dbReference>
<comment type="caution">
    <text evidence="4">The sequence shown here is derived from an EMBL/GenBank/DDBJ whole genome shotgun (WGS) entry which is preliminary data.</text>
</comment>
<evidence type="ECO:0000313" key="4">
    <source>
        <dbReference type="EMBL" id="MBK1726309.1"/>
    </source>
</evidence>
<dbReference type="Proteomes" id="UP000738126">
    <property type="component" value="Unassembled WGS sequence"/>
</dbReference>
<dbReference type="SMART" id="SM00091">
    <property type="entry name" value="PAS"/>
    <property type="match status" value="2"/>
</dbReference>
<dbReference type="SMART" id="SM00052">
    <property type="entry name" value="EAL"/>
    <property type="match status" value="1"/>
</dbReference>
<evidence type="ECO:0008006" key="6">
    <source>
        <dbReference type="Google" id="ProtNLM"/>
    </source>
</evidence>
<dbReference type="InterPro" id="IPR001633">
    <property type="entry name" value="EAL_dom"/>
</dbReference>
<dbReference type="InterPro" id="IPR052155">
    <property type="entry name" value="Biofilm_reg_signaling"/>
</dbReference>
<sequence>MVSHEGSRGAAEGGSSGPVRSRQELLAWNTALDAVHSPTFIHDTDYRIVAANSAYCELAGFPLTALEGLPYWEAFPLRDGPLPACRGALEARQQQGCLLDETLITIEEIVLADGETFLSRSFSLEPTEPGSHFVHVLERIVPTGTAVGSAADADEPSLPPHGRDGVILTDEAGRIAFCNPRSESLLGQQFARLRGQELSAFLLPEPAGETAPQREASGSQEAMLFHTEGYLIPIELVCKEILLGARRYRHYALYDLGERCLERTPLNELLHWDPVTELPNRLLLHKRLEQALTAAEYRASPLAVLSLGIEAPGAAACDEATSALEEGLIGQIGAHLRSALRGRDTIARLGLRELGVLAPRLRTPDDAARVAERLLAELATPFTVGGCTVPITVHVGLSVYPDQSIAAADLVQQASAAMGEARQRGAPYHFASKGLTERAQARIQLAAELRQAFAEEQLTVHYQPQIDLGSGGWIGYEALLRWPHPERGWISPGQFMPMVERTGLIVHLGDWVLEQACHQAQRRLEGGEPLDRMAVNLAAPQLLSADFVEKVLAILERSGLPARYLELEITEGLLVAPDDATVEKLQALRRAGVRIAIDDFGTGYSALSYLKDLPVDRLKVDRSFVSSLCRDPRASTIVRSIVGLAGKLGFAVIAEGIETEAQRSALVEAGCRQGQGFLFAYPSAAPEPPP</sequence>
<dbReference type="InterPro" id="IPR000160">
    <property type="entry name" value="GGDEF_dom"/>
</dbReference>
<evidence type="ECO:0000259" key="1">
    <source>
        <dbReference type="PROSITE" id="PS50112"/>
    </source>
</evidence>
<dbReference type="CDD" id="cd01948">
    <property type="entry name" value="EAL"/>
    <property type="match status" value="1"/>
</dbReference>
<name>A0ABS1E7Q5_9GAMM</name>
<feature type="domain" description="PAS" evidence="1">
    <location>
        <begin position="164"/>
        <end position="205"/>
    </location>
</feature>
<dbReference type="Pfam" id="PF00990">
    <property type="entry name" value="GGDEF"/>
    <property type="match status" value="1"/>
</dbReference>
<reference evidence="4 5" key="1">
    <citation type="journal article" date="2020" name="Microorganisms">
        <title>Osmotic Adaptation and Compatible Solute Biosynthesis of Phototrophic Bacteria as Revealed from Genome Analyses.</title>
        <authorList>
            <person name="Imhoff J.F."/>
            <person name="Rahn T."/>
            <person name="Kunzel S."/>
            <person name="Keller A."/>
            <person name="Neulinger S.C."/>
        </authorList>
    </citation>
    <scope>NUCLEOTIDE SEQUENCE [LARGE SCALE GENOMIC DNA]</scope>
    <source>
        <strain evidence="4 5">DSM 15116</strain>
    </source>
</reference>
<proteinExistence type="predicted"/>
<evidence type="ECO:0000259" key="2">
    <source>
        <dbReference type="PROSITE" id="PS50883"/>
    </source>
</evidence>
<evidence type="ECO:0000259" key="3">
    <source>
        <dbReference type="PROSITE" id="PS50887"/>
    </source>
</evidence>
<dbReference type="SUPFAM" id="SSF55073">
    <property type="entry name" value="Nucleotide cyclase"/>
    <property type="match status" value="1"/>
</dbReference>
<dbReference type="InterPro" id="IPR035965">
    <property type="entry name" value="PAS-like_dom_sf"/>
</dbReference>
<feature type="domain" description="GGDEF" evidence="3">
    <location>
        <begin position="300"/>
        <end position="434"/>
    </location>
</feature>
<organism evidence="4 5">
    <name type="scientific">Halorhodospira neutriphila</name>
    <dbReference type="NCBI Taxonomy" id="168379"/>
    <lineage>
        <taxon>Bacteria</taxon>
        <taxon>Pseudomonadati</taxon>
        <taxon>Pseudomonadota</taxon>
        <taxon>Gammaproteobacteria</taxon>
        <taxon>Chromatiales</taxon>
        <taxon>Ectothiorhodospiraceae</taxon>
        <taxon>Halorhodospira</taxon>
    </lineage>
</organism>
<dbReference type="PANTHER" id="PTHR44757">
    <property type="entry name" value="DIGUANYLATE CYCLASE DGCP"/>
    <property type="match status" value="1"/>
</dbReference>
<dbReference type="Gene3D" id="3.30.70.270">
    <property type="match status" value="1"/>
</dbReference>
<dbReference type="InterPro" id="IPR043128">
    <property type="entry name" value="Rev_trsase/Diguanyl_cyclase"/>
</dbReference>
<gene>
    <name evidence="4" type="ORF">CKO13_04570</name>
</gene>
<dbReference type="InterPro" id="IPR035919">
    <property type="entry name" value="EAL_sf"/>
</dbReference>
<dbReference type="RefSeq" id="WP_200257320.1">
    <property type="nucleotide sequence ID" value="NZ_NRSH01000034.1"/>
</dbReference>
<dbReference type="InterPro" id="IPR000014">
    <property type="entry name" value="PAS"/>
</dbReference>
<dbReference type="InterPro" id="IPR013656">
    <property type="entry name" value="PAS_4"/>
</dbReference>
<dbReference type="SMART" id="SM00267">
    <property type="entry name" value="GGDEF"/>
    <property type="match status" value="1"/>
</dbReference>
<dbReference type="Gene3D" id="3.20.20.450">
    <property type="entry name" value="EAL domain"/>
    <property type="match status" value="1"/>
</dbReference>
<dbReference type="Pfam" id="PF13426">
    <property type="entry name" value="PAS_9"/>
    <property type="match status" value="1"/>
</dbReference>
<dbReference type="PROSITE" id="PS50112">
    <property type="entry name" value="PAS"/>
    <property type="match status" value="1"/>
</dbReference>
<dbReference type="Pfam" id="PF08448">
    <property type="entry name" value="PAS_4"/>
    <property type="match status" value="1"/>
</dbReference>
<dbReference type="CDD" id="cd00130">
    <property type="entry name" value="PAS"/>
    <property type="match status" value="2"/>
</dbReference>
<accession>A0ABS1E7Q5</accession>
<feature type="domain" description="EAL" evidence="2">
    <location>
        <begin position="442"/>
        <end position="690"/>
    </location>
</feature>
<dbReference type="SUPFAM" id="SSF55785">
    <property type="entry name" value="PYP-like sensor domain (PAS domain)"/>
    <property type="match status" value="2"/>
</dbReference>
<evidence type="ECO:0000313" key="5">
    <source>
        <dbReference type="Proteomes" id="UP000738126"/>
    </source>
</evidence>
<dbReference type="NCBIfam" id="TIGR00254">
    <property type="entry name" value="GGDEF"/>
    <property type="match status" value="1"/>
</dbReference>
<dbReference type="CDD" id="cd01949">
    <property type="entry name" value="GGDEF"/>
    <property type="match status" value="1"/>
</dbReference>
<dbReference type="PANTHER" id="PTHR44757:SF2">
    <property type="entry name" value="BIOFILM ARCHITECTURE MAINTENANCE PROTEIN MBAA"/>
    <property type="match status" value="1"/>
</dbReference>
<dbReference type="SUPFAM" id="SSF141868">
    <property type="entry name" value="EAL domain-like"/>
    <property type="match status" value="1"/>
</dbReference>
<protein>
    <recommendedName>
        <fullName evidence="6">Diguanylate cyclase/phosphodiesterase with PAS/PAC sensor(S)</fullName>
    </recommendedName>
</protein>
<dbReference type="EMBL" id="NRSH01000034">
    <property type="protein sequence ID" value="MBK1726309.1"/>
    <property type="molecule type" value="Genomic_DNA"/>
</dbReference>
<keyword evidence="5" id="KW-1185">Reference proteome</keyword>
<dbReference type="InterPro" id="IPR029787">
    <property type="entry name" value="Nucleotide_cyclase"/>
</dbReference>
<dbReference type="Gene3D" id="3.30.450.20">
    <property type="entry name" value="PAS domain"/>
    <property type="match status" value="2"/>
</dbReference>
<dbReference type="PROSITE" id="PS50883">
    <property type="entry name" value="EAL"/>
    <property type="match status" value="1"/>
</dbReference>